<proteinExistence type="predicted"/>
<keyword evidence="2" id="KW-1185">Reference proteome</keyword>
<name>A0A225DHX1_9BACT</name>
<evidence type="ECO:0000313" key="2">
    <source>
        <dbReference type="Proteomes" id="UP000214646"/>
    </source>
</evidence>
<organism evidence="1 2">
    <name type="scientific">Fimbriiglobus ruber</name>
    <dbReference type="NCBI Taxonomy" id="1908690"/>
    <lineage>
        <taxon>Bacteria</taxon>
        <taxon>Pseudomonadati</taxon>
        <taxon>Planctomycetota</taxon>
        <taxon>Planctomycetia</taxon>
        <taxon>Gemmatales</taxon>
        <taxon>Gemmataceae</taxon>
        <taxon>Fimbriiglobus</taxon>
    </lineage>
</organism>
<protein>
    <submittedName>
        <fullName evidence="1">Uncharacterized protein</fullName>
    </submittedName>
</protein>
<dbReference type="AlphaFoldDB" id="A0A225DHX1"/>
<dbReference type="EMBL" id="NIDE01000014">
    <property type="protein sequence ID" value="OWK38148.1"/>
    <property type="molecule type" value="Genomic_DNA"/>
</dbReference>
<accession>A0A225DHX1</accession>
<dbReference type="Proteomes" id="UP000214646">
    <property type="component" value="Unassembled WGS sequence"/>
</dbReference>
<evidence type="ECO:0000313" key="1">
    <source>
        <dbReference type="EMBL" id="OWK38148.1"/>
    </source>
</evidence>
<comment type="caution">
    <text evidence="1">The sequence shown here is derived from an EMBL/GenBank/DDBJ whole genome shotgun (WGS) entry which is preliminary data.</text>
</comment>
<reference evidence="2" key="1">
    <citation type="submission" date="2017-06" db="EMBL/GenBank/DDBJ databases">
        <title>Genome analysis of Fimbriiglobus ruber SP5, the first member of the order Planctomycetales with confirmed chitinolytic capability.</title>
        <authorList>
            <person name="Ravin N.V."/>
            <person name="Rakitin A.L."/>
            <person name="Ivanova A.A."/>
            <person name="Beletsky A.V."/>
            <person name="Kulichevskaya I.S."/>
            <person name="Mardanov A.V."/>
            <person name="Dedysh S.N."/>
        </authorList>
    </citation>
    <scope>NUCLEOTIDE SEQUENCE [LARGE SCALE GENOMIC DNA]</scope>
    <source>
        <strain evidence="2">SP5</strain>
    </source>
</reference>
<gene>
    <name evidence="1" type="ORF">FRUB_07268</name>
</gene>
<sequence length="77" mass="8602">MRNHHVVPLFNALGLQHTATGTFESARVDRAQAADILSQVLQVLADPQQYPEVDPQAALKHLWVYIDHAELKDGSEE</sequence>